<sequence>MTTRITIEYIDRDDEPETHITDLPIPDILDSIERAKPIPVHIQTGAPRADKYINPIWVRTITVAELGD</sequence>
<dbReference type="AlphaFoldDB" id="A0A2A2EFC5"/>
<accession>A0A2A2EFC5</accession>
<protein>
    <submittedName>
        <fullName evidence="1">Uncharacterized protein</fullName>
    </submittedName>
</protein>
<reference evidence="1 2" key="1">
    <citation type="journal article" date="2017" name="ISME J.">
        <title>Unveiling bifidobacterial biogeography across the mammalian branch of the tree of life.</title>
        <authorList>
            <person name="Milani C."/>
            <person name="Mangifesta M."/>
            <person name="Mancabelli L."/>
            <person name="Lugli G.A."/>
            <person name="James K."/>
            <person name="Duranti S."/>
            <person name="Turroni F."/>
            <person name="Ferrario C."/>
            <person name="Ossiprandi M.C."/>
            <person name="van Sinderen D."/>
            <person name="Ventura M."/>
        </authorList>
    </citation>
    <scope>NUCLEOTIDE SEQUENCE [LARGE SCALE GENOMIC DNA]</scope>
    <source>
        <strain evidence="1 2">70</strain>
    </source>
</reference>
<organism evidence="1 2">
    <name type="scientific">Bifidobacterium italicum</name>
    <dbReference type="NCBI Taxonomy" id="1960968"/>
    <lineage>
        <taxon>Bacteria</taxon>
        <taxon>Bacillati</taxon>
        <taxon>Actinomycetota</taxon>
        <taxon>Actinomycetes</taxon>
        <taxon>Bifidobacteriales</taxon>
        <taxon>Bifidobacteriaceae</taxon>
        <taxon>Bifidobacterium</taxon>
    </lineage>
</organism>
<evidence type="ECO:0000313" key="2">
    <source>
        <dbReference type="Proteomes" id="UP000217986"/>
    </source>
</evidence>
<proteinExistence type="predicted"/>
<dbReference type="Proteomes" id="UP000217986">
    <property type="component" value="Unassembled WGS sequence"/>
</dbReference>
<keyword evidence="2" id="KW-1185">Reference proteome</keyword>
<gene>
    <name evidence="1" type="ORF">B1400_1608</name>
</gene>
<evidence type="ECO:0000313" key="1">
    <source>
        <dbReference type="EMBL" id="PAU67636.1"/>
    </source>
</evidence>
<dbReference type="RefSeq" id="WP_095613919.1">
    <property type="nucleotide sequence ID" value="NZ_MVOG01000038.1"/>
</dbReference>
<dbReference type="EMBL" id="MVOG01000038">
    <property type="protein sequence ID" value="PAU67636.1"/>
    <property type="molecule type" value="Genomic_DNA"/>
</dbReference>
<comment type="caution">
    <text evidence="1">The sequence shown here is derived from an EMBL/GenBank/DDBJ whole genome shotgun (WGS) entry which is preliminary data.</text>
</comment>
<name>A0A2A2EFC5_9BIFI</name>